<keyword evidence="1" id="KW-0808">Transferase</keyword>
<proteinExistence type="predicted"/>
<sequence length="132" mass="14543">MTVANKLMSKSPLQIFFGNRQQHDVHVHRGTGCSTIDIGKGLLRGEDHTGNYECCKLFDGSVAKIETAKAYIKTPICTGRVIAFAITYPVTGSILGNIPEIEDKILYTHPPPPKQTKMATVRTEKMTKVVVQ</sequence>
<evidence type="ECO:0000313" key="2">
    <source>
        <dbReference type="Proteomes" id="UP000735302"/>
    </source>
</evidence>
<organism evidence="1 2">
    <name type="scientific">Plakobranchus ocellatus</name>
    <dbReference type="NCBI Taxonomy" id="259542"/>
    <lineage>
        <taxon>Eukaryota</taxon>
        <taxon>Metazoa</taxon>
        <taxon>Spiralia</taxon>
        <taxon>Lophotrochozoa</taxon>
        <taxon>Mollusca</taxon>
        <taxon>Gastropoda</taxon>
        <taxon>Heterobranchia</taxon>
        <taxon>Euthyneura</taxon>
        <taxon>Panpulmonata</taxon>
        <taxon>Sacoglossa</taxon>
        <taxon>Placobranchoidea</taxon>
        <taxon>Plakobranchidae</taxon>
        <taxon>Plakobranchus</taxon>
    </lineage>
</organism>
<keyword evidence="1" id="KW-0695">RNA-directed DNA polymerase</keyword>
<accession>A0AAV3YN36</accession>
<comment type="caution">
    <text evidence="1">The sequence shown here is derived from an EMBL/GenBank/DDBJ whole genome shotgun (WGS) entry which is preliminary data.</text>
</comment>
<dbReference type="GO" id="GO:0003964">
    <property type="term" value="F:RNA-directed DNA polymerase activity"/>
    <property type="evidence" value="ECO:0007669"/>
    <property type="project" value="UniProtKB-KW"/>
</dbReference>
<dbReference type="AlphaFoldDB" id="A0AAV3YN36"/>
<name>A0AAV3YN36_9GAST</name>
<dbReference type="EMBL" id="BLXT01001244">
    <property type="protein sequence ID" value="GFN83889.1"/>
    <property type="molecule type" value="Genomic_DNA"/>
</dbReference>
<reference evidence="1 2" key="1">
    <citation type="journal article" date="2021" name="Elife">
        <title>Chloroplast acquisition without the gene transfer in kleptoplastic sea slugs, Plakobranchus ocellatus.</title>
        <authorList>
            <person name="Maeda T."/>
            <person name="Takahashi S."/>
            <person name="Yoshida T."/>
            <person name="Shimamura S."/>
            <person name="Takaki Y."/>
            <person name="Nagai Y."/>
            <person name="Toyoda A."/>
            <person name="Suzuki Y."/>
            <person name="Arimoto A."/>
            <person name="Ishii H."/>
            <person name="Satoh N."/>
            <person name="Nishiyama T."/>
            <person name="Hasebe M."/>
            <person name="Maruyama T."/>
            <person name="Minagawa J."/>
            <person name="Obokata J."/>
            <person name="Shigenobu S."/>
        </authorList>
    </citation>
    <scope>NUCLEOTIDE SEQUENCE [LARGE SCALE GENOMIC DNA]</scope>
</reference>
<protein>
    <submittedName>
        <fullName evidence="1">Reverse transcriptase</fullName>
    </submittedName>
</protein>
<keyword evidence="1" id="KW-0548">Nucleotidyltransferase</keyword>
<evidence type="ECO:0000313" key="1">
    <source>
        <dbReference type="EMBL" id="GFN83889.1"/>
    </source>
</evidence>
<keyword evidence="2" id="KW-1185">Reference proteome</keyword>
<gene>
    <name evidence="1" type="ORF">PoB_001039500</name>
</gene>
<dbReference type="Proteomes" id="UP000735302">
    <property type="component" value="Unassembled WGS sequence"/>
</dbReference>